<sequence>MKLNLNFGLFGVCILLVFGAAGRARRIAIIGGGAAGAAAAYFAQEELIGRGEAPASIHVFERDQRIGGRAHSGSVEYSNQTLMFEIGASMFIGKNQHLVGLARKFNLTLCAHPCTLGAATSGSVGGIWALGAYGLWDPHSGAAGGSWVVRQRAEHKSRDALQMLWRYGGTGDLTRVRVRTQQVVGEFMQSYADFGDPARGAFASWDDYVSDKPHMQASLYYTAAEFYSSAANAIGRRLLDEVVSLATRVNYMQDVDAVNAMGAHISMAAESDAAYSVAGGNWQLFVRMLDSSAAHVHLGTTVDDVQRSSGSGSGYRVSFARDGSAAAMDFDSVIVAAPLPLANLRVLDGQRQKDAAAAYVTMHVTFAIGVLRGDLFPADSSGEALPRLIVTPKHTTEPFNCLSILACLDSAGRGLCGQRGGTVLVKVFSQAPVDLARVFARVEWQRSHMWDAYPRLHPRNGAAYSNPASSDMFRLSRPRLPPIVLDRSGNGTNGVYYVGGMETLFSTMESQTVAARHVVRLALFGEHRE</sequence>
<evidence type="ECO:0000313" key="1">
    <source>
        <dbReference type="EMBL" id="KAJ1898961.1"/>
    </source>
</evidence>
<protein>
    <submittedName>
        <fullName evidence="1">Uncharacterized protein</fullName>
    </submittedName>
</protein>
<accession>A0ACC1IQG7</accession>
<dbReference type="Proteomes" id="UP001150581">
    <property type="component" value="Unassembled WGS sequence"/>
</dbReference>
<organism evidence="1 2">
    <name type="scientific">Kickxella alabastrina</name>
    <dbReference type="NCBI Taxonomy" id="61397"/>
    <lineage>
        <taxon>Eukaryota</taxon>
        <taxon>Fungi</taxon>
        <taxon>Fungi incertae sedis</taxon>
        <taxon>Zoopagomycota</taxon>
        <taxon>Kickxellomycotina</taxon>
        <taxon>Kickxellomycetes</taxon>
        <taxon>Kickxellales</taxon>
        <taxon>Kickxellaceae</taxon>
        <taxon>Kickxella</taxon>
    </lineage>
</organism>
<keyword evidence="2" id="KW-1185">Reference proteome</keyword>
<proteinExistence type="predicted"/>
<evidence type="ECO:0000313" key="2">
    <source>
        <dbReference type="Proteomes" id="UP001150581"/>
    </source>
</evidence>
<dbReference type="EMBL" id="JANBPG010000194">
    <property type="protein sequence ID" value="KAJ1898961.1"/>
    <property type="molecule type" value="Genomic_DNA"/>
</dbReference>
<comment type="caution">
    <text evidence="1">The sequence shown here is derived from an EMBL/GenBank/DDBJ whole genome shotgun (WGS) entry which is preliminary data.</text>
</comment>
<gene>
    <name evidence="1" type="ORF">LPJ66_002426</name>
</gene>
<reference evidence="1" key="1">
    <citation type="submission" date="2022-07" db="EMBL/GenBank/DDBJ databases">
        <title>Phylogenomic reconstructions and comparative analyses of Kickxellomycotina fungi.</title>
        <authorList>
            <person name="Reynolds N.K."/>
            <person name="Stajich J.E."/>
            <person name="Barry K."/>
            <person name="Grigoriev I.V."/>
            <person name="Crous P."/>
            <person name="Smith M.E."/>
        </authorList>
    </citation>
    <scope>NUCLEOTIDE SEQUENCE</scope>
    <source>
        <strain evidence="1">Benny 63K</strain>
    </source>
</reference>
<name>A0ACC1IQG7_9FUNG</name>